<dbReference type="InterPro" id="IPR056738">
    <property type="entry name" value="NfeD1b_N"/>
</dbReference>
<sequence>MKLIKCALPLIIFTLLFMPLGTEAVEEKGRVVIVEVNSEIKAGTAQFIKRTLDEAEKQGVSLYLINLNTPGGLLKSTEEITRALLDSGVKTAVFVDKAGGWAFSAGTFILISAEVAAAHPESSIGAAQPRLLGMEEIGTPDEKVIEATVSWIRNLAAARERNQEVSEKFVRENLTLDGKEALDEGIVDFTPTSEEELLASLGLDDSELIHLYPSLIESLLSFFSTPQIASLLLTIGGLGIILVFRTGEFETLGIIAIAGLLLGLWGLGAISLSVLGVAFLVVGAGLLLVEITNPGFGIFGVAGTVSILFGVLFFGQEPFSAPVLARTTTYLALGAALATALAFLFAGRLSFGALRSTVKSGMESYVGKVGVVLEKLEPYGRIQIDSEDWRAKSIGKKINRRQKVKVVSFSGNTLIVKKAYK</sequence>
<evidence type="ECO:0000256" key="2">
    <source>
        <dbReference type="ARBA" id="ARBA00022692"/>
    </source>
</evidence>
<accession>A0A1F5HBJ0</accession>
<dbReference type="InterPro" id="IPR002810">
    <property type="entry name" value="NfeD-like_C"/>
</dbReference>
<keyword evidence="4 5" id="KW-0472">Membrane</keyword>
<evidence type="ECO:0000256" key="5">
    <source>
        <dbReference type="SAM" id="Phobius"/>
    </source>
</evidence>
<keyword evidence="6" id="KW-0732">Signal</keyword>
<feature type="transmembrane region" description="Helical" evidence="5">
    <location>
        <begin position="251"/>
        <end position="267"/>
    </location>
</feature>
<comment type="caution">
    <text evidence="10">The sequence shown here is derived from an EMBL/GenBank/DDBJ whole genome shotgun (WGS) entry which is preliminary data.</text>
</comment>
<proteinExistence type="predicted"/>
<keyword evidence="2 5" id="KW-0812">Transmembrane</keyword>
<dbReference type="InterPro" id="IPR029045">
    <property type="entry name" value="ClpP/crotonase-like_dom_sf"/>
</dbReference>
<feature type="transmembrane region" description="Helical" evidence="5">
    <location>
        <begin position="219"/>
        <end position="244"/>
    </location>
</feature>
<evidence type="ECO:0000256" key="6">
    <source>
        <dbReference type="SAM" id="SignalP"/>
    </source>
</evidence>
<name>A0A1F5HBJ0_9BACT</name>
<feature type="domain" description="NfeD1b N-terminal" evidence="9">
    <location>
        <begin position="31"/>
        <end position="208"/>
    </location>
</feature>
<dbReference type="Pfam" id="PF01957">
    <property type="entry name" value="NfeD"/>
    <property type="match status" value="1"/>
</dbReference>
<feature type="transmembrane region" description="Helical" evidence="5">
    <location>
        <begin position="327"/>
        <end position="346"/>
    </location>
</feature>
<evidence type="ECO:0000256" key="4">
    <source>
        <dbReference type="ARBA" id="ARBA00023136"/>
    </source>
</evidence>
<evidence type="ECO:0000256" key="1">
    <source>
        <dbReference type="ARBA" id="ARBA00004141"/>
    </source>
</evidence>
<dbReference type="InterPro" id="IPR056739">
    <property type="entry name" value="NfeD_membrane"/>
</dbReference>
<evidence type="ECO:0000259" key="7">
    <source>
        <dbReference type="Pfam" id="PF01957"/>
    </source>
</evidence>
<evidence type="ECO:0000259" key="9">
    <source>
        <dbReference type="Pfam" id="PF25145"/>
    </source>
</evidence>
<feature type="domain" description="NfeD-like C-terminal" evidence="7">
    <location>
        <begin position="363"/>
        <end position="418"/>
    </location>
</feature>
<dbReference type="PANTHER" id="PTHR33507">
    <property type="entry name" value="INNER MEMBRANE PROTEIN YBBJ"/>
    <property type="match status" value="1"/>
</dbReference>
<evidence type="ECO:0000259" key="8">
    <source>
        <dbReference type="Pfam" id="PF24961"/>
    </source>
</evidence>
<evidence type="ECO:0000256" key="3">
    <source>
        <dbReference type="ARBA" id="ARBA00022989"/>
    </source>
</evidence>
<feature type="transmembrane region" description="Helical" evidence="5">
    <location>
        <begin position="296"/>
        <end position="315"/>
    </location>
</feature>
<dbReference type="GO" id="GO:0016020">
    <property type="term" value="C:membrane"/>
    <property type="evidence" value="ECO:0007669"/>
    <property type="project" value="UniProtKB-SubCell"/>
</dbReference>
<dbReference type="STRING" id="1797737.A2196_03090"/>
<dbReference type="Pfam" id="PF25145">
    <property type="entry name" value="NfeD1b_N"/>
    <property type="match status" value="1"/>
</dbReference>
<comment type="subcellular location">
    <subcellularLocation>
        <location evidence="1">Membrane</location>
        <topology evidence="1">Multi-pass membrane protein</topology>
    </subcellularLocation>
</comment>
<dbReference type="Pfam" id="PF24961">
    <property type="entry name" value="NfeD_membrane"/>
    <property type="match status" value="1"/>
</dbReference>
<dbReference type="SUPFAM" id="SSF141322">
    <property type="entry name" value="NfeD domain-like"/>
    <property type="match status" value="1"/>
</dbReference>
<keyword evidence="3 5" id="KW-1133">Transmembrane helix</keyword>
<evidence type="ECO:0000313" key="11">
    <source>
        <dbReference type="Proteomes" id="UP000176751"/>
    </source>
</evidence>
<evidence type="ECO:0000313" key="10">
    <source>
        <dbReference type="EMBL" id="OGE01459.1"/>
    </source>
</evidence>
<feature type="chain" id="PRO_5009518775" evidence="6">
    <location>
        <begin position="25"/>
        <end position="421"/>
    </location>
</feature>
<organism evidence="10 11">
    <name type="scientific">Candidatus Curtissbacteria bacterium RIFOXYA1_FULL_41_14</name>
    <dbReference type="NCBI Taxonomy" id="1797737"/>
    <lineage>
        <taxon>Bacteria</taxon>
        <taxon>Candidatus Curtissiibacteriota</taxon>
    </lineage>
</organism>
<dbReference type="EMBL" id="MFCA01000026">
    <property type="protein sequence ID" value="OGE01459.1"/>
    <property type="molecule type" value="Genomic_DNA"/>
</dbReference>
<dbReference type="Proteomes" id="UP000176751">
    <property type="component" value="Unassembled WGS sequence"/>
</dbReference>
<feature type="transmembrane region" description="Helical" evidence="5">
    <location>
        <begin position="273"/>
        <end position="289"/>
    </location>
</feature>
<dbReference type="InterPro" id="IPR052165">
    <property type="entry name" value="Membrane_assoc_protease"/>
</dbReference>
<feature type="signal peptide" evidence="6">
    <location>
        <begin position="1"/>
        <end position="24"/>
    </location>
</feature>
<dbReference type="AlphaFoldDB" id="A0A1F5HBJ0"/>
<dbReference type="InterPro" id="IPR012340">
    <property type="entry name" value="NA-bd_OB-fold"/>
</dbReference>
<dbReference type="SUPFAM" id="SSF52096">
    <property type="entry name" value="ClpP/crotonase"/>
    <property type="match status" value="1"/>
</dbReference>
<gene>
    <name evidence="10" type="ORF">A2196_03090</name>
</gene>
<dbReference type="Gene3D" id="3.90.226.10">
    <property type="entry name" value="2-enoyl-CoA Hydratase, Chain A, domain 1"/>
    <property type="match status" value="1"/>
</dbReference>
<feature type="domain" description="NfeD integral membrane" evidence="8">
    <location>
        <begin position="228"/>
        <end position="345"/>
    </location>
</feature>
<dbReference type="Gene3D" id="2.40.50.140">
    <property type="entry name" value="Nucleic acid-binding proteins"/>
    <property type="match status" value="1"/>
</dbReference>
<reference evidence="10 11" key="1">
    <citation type="journal article" date="2016" name="Nat. Commun.">
        <title>Thousands of microbial genomes shed light on interconnected biogeochemical processes in an aquifer system.</title>
        <authorList>
            <person name="Anantharaman K."/>
            <person name="Brown C.T."/>
            <person name="Hug L.A."/>
            <person name="Sharon I."/>
            <person name="Castelle C.J."/>
            <person name="Probst A.J."/>
            <person name="Thomas B.C."/>
            <person name="Singh A."/>
            <person name="Wilkins M.J."/>
            <person name="Karaoz U."/>
            <person name="Brodie E.L."/>
            <person name="Williams K.H."/>
            <person name="Hubbard S.S."/>
            <person name="Banfield J.F."/>
        </authorList>
    </citation>
    <scope>NUCLEOTIDE SEQUENCE [LARGE SCALE GENOMIC DNA]</scope>
</reference>
<protein>
    <submittedName>
        <fullName evidence="10">Uncharacterized protein</fullName>
    </submittedName>
</protein>